<name>A0ABD0Z1I2_CARAN</name>
<dbReference type="AlphaFoldDB" id="A0ABD0Z1I2"/>
<gene>
    <name evidence="3" type="ORF">V5N11_036323</name>
</gene>
<keyword evidence="4" id="KW-1185">Reference proteome</keyword>
<dbReference type="EMBL" id="JBANAX010000921">
    <property type="protein sequence ID" value="KAL1188572.1"/>
    <property type="molecule type" value="Genomic_DNA"/>
</dbReference>
<comment type="caution">
    <text evidence="3">The sequence shown here is derived from an EMBL/GenBank/DDBJ whole genome shotgun (WGS) entry which is preliminary data.</text>
</comment>
<dbReference type="InterPro" id="IPR008906">
    <property type="entry name" value="HATC_C_dom"/>
</dbReference>
<dbReference type="PANTHER" id="PTHR23272:SF187">
    <property type="entry name" value="AC9 TRANSPOSASE-RELATED"/>
    <property type="match status" value="1"/>
</dbReference>
<dbReference type="SUPFAM" id="SSF53098">
    <property type="entry name" value="Ribonuclease H-like"/>
    <property type="match status" value="1"/>
</dbReference>
<feature type="coiled-coil region" evidence="1">
    <location>
        <begin position="82"/>
        <end position="109"/>
    </location>
</feature>
<keyword evidence="1" id="KW-0175">Coiled coil</keyword>
<accession>A0ABD0Z1I2</accession>
<dbReference type="Pfam" id="PF05699">
    <property type="entry name" value="Dimer_Tnp_hAT"/>
    <property type="match status" value="1"/>
</dbReference>
<organism evidence="3 4">
    <name type="scientific">Cardamine amara subsp. amara</name>
    <dbReference type="NCBI Taxonomy" id="228776"/>
    <lineage>
        <taxon>Eukaryota</taxon>
        <taxon>Viridiplantae</taxon>
        <taxon>Streptophyta</taxon>
        <taxon>Embryophyta</taxon>
        <taxon>Tracheophyta</taxon>
        <taxon>Spermatophyta</taxon>
        <taxon>Magnoliopsida</taxon>
        <taxon>eudicotyledons</taxon>
        <taxon>Gunneridae</taxon>
        <taxon>Pentapetalae</taxon>
        <taxon>rosids</taxon>
        <taxon>malvids</taxon>
        <taxon>Brassicales</taxon>
        <taxon>Brassicaceae</taxon>
        <taxon>Cardamineae</taxon>
        <taxon>Cardamine</taxon>
    </lineage>
</organism>
<dbReference type="PANTHER" id="PTHR23272">
    <property type="entry name" value="BED FINGER-RELATED"/>
    <property type="match status" value="1"/>
</dbReference>
<proteinExistence type="predicted"/>
<sequence length="110" mass="12717">MDAMFDDAEKSEGAEIIKPELESYLDDIREDRKNPNFKILDWWKTTGSKYKILSLMARDLLAIHVSTIASESAFSTGDWYRDDEEDLNVEELLDELENIESEVETLSIQP</sequence>
<dbReference type="InterPro" id="IPR012337">
    <property type="entry name" value="RNaseH-like_sf"/>
</dbReference>
<evidence type="ECO:0000313" key="4">
    <source>
        <dbReference type="Proteomes" id="UP001558713"/>
    </source>
</evidence>
<evidence type="ECO:0000256" key="1">
    <source>
        <dbReference type="SAM" id="Coils"/>
    </source>
</evidence>
<feature type="domain" description="HAT C-terminal dimerisation" evidence="2">
    <location>
        <begin position="20"/>
        <end position="81"/>
    </location>
</feature>
<reference evidence="3 4" key="1">
    <citation type="submission" date="2024-04" db="EMBL/GenBank/DDBJ databases">
        <title>Genome assembly C_amara_ONT_v2.</title>
        <authorList>
            <person name="Yant L."/>
            <person name="Moore C."/>
            <person name="Slenker M."/>
        </authorList>
    </citation>
    <scope>NUCLEOTIDE SEQUENCE [LARGE SCALE GENOMIC DNA]</scope>
    <source>
        <tissue evidence="3">Leaf</tissue>
    </source>
</reference>
<protein>
    <submittedName>
        <fullName evidence="3">AC transposase</fullName>
    </submittedName>
</protein>
<evidence type="ECO:0000259" key="2">
    <source>
        <dbReference type="Pfam" id="PF05699"/>
    </source>
</evidence>
<dbReference type="Proteomes" id="UP001558713">
    <property type="component" value="Unassembled WGS sequence"/>
</dbReference>
<evidence type="ECO:0000313" key="3">
    <source>
        <dbReference type="EMBL" id="KAL1188572.1"/>
    </source>
</evidence>